<keyword evidence="2" id="KW-1185">Reference proteome</keyword>
<gene>
    <name evidence="1" type="ORF">SteCoe_22890</name>
</gene>
<dbReference type="EMBL" id="MPUH01000572">
    <property type="protein sequence ID" value="OMJ77496.1"/>
    <property type="molecule type" value="Genomic_DNA"/>
</dbReference>
<protein>
    <submittedName>
        <fullName evidence="1">Uncharacterized protein</fullName>
    </submittedName>
</protein>
<dbReference type="AlphaFoldDB" id="A0A1R2BL75"/>
<comment type="caution">
    <text evidence="1">The sequence shown here is derived from an EMBL/GenBank/DDBJ whole genome shotgun (WGS) entry which is preliminary data.</text>
</comment>
<dbReference type="Proteomes" id="UP000187209">
    <property type="component" value="Unassembled WGS sequence"/>
</dbReference>
<name>A0A1R2BL75_9CILI</name>
<organism evidence="1 2">
    <name type="scientific">Stentor coeruleus</name>
    <dbReference type="NCBI Taxonomy" id="5963"/>
    <lineage>
        <taxon>Eukaryota</taxon>
        <taxon>Sar</taxon>
        <taxon>Alveolata</taxon>
        <taxon>Ciliophora</taxon>
        <taxon>Postciliodesmatophora</taxon>
        <taxon>Heterotrichea</taxon>
        <taxon>Heterotrichida</taxon>
        <taxon>Stentoridae</taxon>
        <taxon>Stentor</taxon>
    </lineage>
</organism>
<evidence type="ECO:0000313" key="1">
    <source>
        <dbReference type="EMBL" id="OMJ77496.1"/>
    </source>
</evidence>
<sequence>MGSSNSQSNNPSVFQYTFTKVHGQPSVINIEGKENWDIIRITLYQIPIDMIAHLARTAHYFLLFDVEQKSEIGHIVCHFTEDGVKHLDFHSSRSEAIFGTFEGIYLTSKIELIRYSEIQGKKVIDLIKAFDEWDKPFNLILSNCRNFARFIEAKFIIQTPENNN</sequence>
<reference evidence="1 2" key="1">
    <citation type="submission" date="2016-11" db="EMBL/GenBank/DDBJ databases">
        <title>The macronuclear genome of Stentor coeruleus: a giant cell with tiny introns.</title>
        <authorList>
            <person name="Slabodnick M."/>
            <person name="Ruby J.G."/>
            <person name="Reiff S.B."/>
            <person name="Swart E.C."/>
            <person name="Gosai S."/>
            <person name="Prabakaran S."/>
            <person name="Witkowska E."/>
            <person name="Larue G.E."/>
            <person name="Fisher S."/>
            <person name="Freeman R.M."/>
            <person name="Gunawardena J."/>
            <person name="Chu W."/>
            <person name="Stover N.A."/>
            <person name="Gregory B.D."/>
            <person name="Nowacki M."/>
            <person name="Derisi J."/>
            <person name="Roy S.W."/>
            <person name="Marshall W.F."/>
            <person name="Sood P."/>
        </authorList>
    </citation>
    <scope>NUCLEOTIDE SEQUENCE [LARGE SCALE GENOMIC DNA]</scope>
    <source>
        <strain evidence="1">WM001</strain>
    </source>
</reference>
<proteinExistence type="predicted"/>
<accession>A0A1R2BL75</accession>
<evidence type="ECO:0000313" key="2">
    <source>
        <dbReference type="Proteomes" id="UP000187209"/>
    </source>
</evidence>